<keyword evidence="3" id="KW-1185">Reference proteome</keyword>
<evidence type="ECO:0000313" key="3">
    <source>
        <dbReference type="Proteomes" id="UP001168972"/>
    </source>
</evidence>
<feature type="compositionally biased region" description="Polar residues" evidence="1">
    <location>
        <begin position="573"/>
        <end position="584"/>
    </location>
</feature>
<organism evidence="2 3">
    <name type="scientific">Microctonus hyperodae</name>
    <name type="common">Parasitoid wasp</name>
    <dbReference type="NCBI Taxonomy" id="165561"/>
    <lineage>
        <taxon>Eukaryota</taxon>
        <taxon>Metazoa</taxon>
        <taxon>Ecdysozoa</taxon>
        <taxon>Arthropoda</taxon>
        <taxon>Hexapoda</taxon>
        <taxon>Insecta</taxon>
        <taxon>Pterygota</taxon>
        <taxon>Neoptera</taxon>
        <taxon>Endopterygota</taxon>
        <taxon>Hymenoptera</taxon>
        <taxon>Apocrita</taxon>
        <taxon>Ichneumonoidea</taxon>
        <taxon>Braconidae</taxon>
        <taxon>Euphorinae</taxon>
        <taxon>Microctonus</taxon>
    </lineage>
</organism>
<feature type="compositionally biased region" description="Basic and acidic residues" evidence="1">
    <location>
        <begin position="458"/>
        <end position="467"/>
    </location>
</feature>
<protein>
    <submittedName>
        <fullName evidence="2">Uncharacterized protein</fullName>
    </submittedName>
</protein>
<feature type="region of interest" description="Disordered" evidence="1">
    <location>
        <begin position="458"/>
        <end position="484"/>
    </location>
</feature>
<comment type="caution">
    <text evidence="2">The sequence shown here is derived from an EMBL/GenBank/DDBJ whole genome shotgun (WGS) entry which is preliminary data.</text>
</comment>
<feature type="region of interest" description="Disordered" evidence="1">
    <location>
        <begin position="347"/>
        <end position="383"/>
    </location>
</feature>
<sequence length="840" mass="93722">MYEHYERQRSDNITDPEVRQQRPISTISGWDQQHSGNNGYSRPSAWTVQQTQDVQSIEKNYKDYDTSETNDRLEESCSCDLNSIDNTESDGSPSIVKSHSENHGALQSSEAVSLDSHLSDKIESINNSITVENHVETPTIHEEINSEVISLTTTHETSEVVSIESSSELDGEVPKVESSFVDSEINNDVIKQENFIIDNDEKNHVDNIVAIVESNVNKDTNEEIEEEKIERNESLECKVDDNKSVDNESKINEEMANTKVSSEVVESLDEIKNEEIITDEKIIKSEIIDHNKNGISEVGNESKNIEENSEDKKIINQDEINKNDNENSAEKIVEELIVNEQESKNANEIVPVENSTIESPKKKPDSSAEVNETSSKVSDESKLENIEEILSDNANEFTSDEVNITKVINNPDEVKENLTSQSIIDTPENNEQNSSDTEKLSVEITEEKIATILNEQEKPDELNHENSELNPTKNIAASDENNDTKSLEIDELSSEKNNIKIETDEKSMKIDDDDNIKSLNCSTSVNECTEANVKSIDDENIMTNSLINGEYTDNRAVINGNDENENKKDTEEPSNISTSISDNKNVPEKIESIEINDSACNSSNIQSSLNNSTKQVPNNNQQQIIPTISTVCDETKSLSDGVPQNVSSNINEMDNNKILLTDEAQTMTPDHVVVHRRSSLPNVTTNDEVPVEINGDESPSLSLPHRKNSSPQKRPRSASTSTQVDPNHFESKRAKQGNSSTRPMFSPGPSRPPFRIPEFKWSYIHQRLLSDVLFSLETDIQVWRSHSTKSVLDFVNSSENAIFVVNTVHLISQLADNLIIACGGLLPLLASATSPNDVRA</sequence>
<gene>
    <name evidence="2" type="ORF">PV327_001547</name>
</gene>
<feature type="compositionally biased region" description="Basic residues" evidence="1">
    <location>
        <begin position="704"/>
        <end position="716"/>
    </location>
</feature>
<dbReference type="EMBL" id="JAQQBR010000001">
    <property type="protein sequence ID" value="KAK0183510.1"/>
    <property type="molecule type" value="Genomic_DNA"/>
</dbReference>
<feature type="region of interest" description="Disordered" evidence="1">
    <location>
        <begin position="676"/>
        <end position="751"/>
    </location>
</feature>
<accession>A0AA39G8F8</accession>
<feature type="region of interest" description="Disordered" evidence="1">
    <location>
        <begin position="420"/>
        <end position="439"/>
    </location>
</feature>
<dbReference type="Proteomes" id="UP001168972">
    <property type="component" value="Unassembled WGS sequence"/>
</dbReference>
<name>A0AA39G8F8_MICHY</name>
<feature type="compositionally biased region" description="Polar residues" evidence="1">
    <location>
        <begin position="420"/>
        <end position="435"/>
    </location>
</feature>
<evidence type="ECO:0000256" key="1">
    <source>
        <dbReference type="SAM" id="MobiDB-lite"/>
    </source>
</evidence>
<proteinExistence type="predicted"/>
<reference evidence="2" key="2">
    <citation type="submission" date="2023-03" db="EMBL/GenBank/DDBJ databases">
        <authorList>
            <person name="Inwood S.N."/>
            <person name="Skelly J.G."/>
            <person name="Guhlin J."/>
            <person name="Harrop T.W.R."/>
            <person name="Goldson S.G."/>
            <person name="Dearden P.K."/>
        </authorList>
    </citation>
    <scope>NUCLEOTIDE SEQUENCE</scope>
    <source>
        <strain evidence="2">Lincoln</strain>
        <tissue evidence="2">Whole body</tissue>
    </source>
</reference>
<evidence type="ECO:0000313" key="2">
    <source>
        <dbReference type="EMBL" id="KAK0183510.1"/>
    </source>
</evidence>
<feature type="compositionally biased region" description="Polar residues" evidence="1">
    <location>
        <begin position="22"/>
        <end position="44"/>
    </location>
</feature>
<feature type="region of interest" description="Disordered" evidence="1">
    <location>
        <begin position="1"/>
        <end position="44"/>
    </location>
</feature>
<dbReference type="AlphaFoldDB" id="A0AA39G8F8"/>
<reference evidence="2" key="1">
    <citation type="journal article" date="2023" name="bioRxiv">
        <title>Scaffold-level genome assemblies of two parasitoid biocontrol wasps reveal the parthenogenesis mechanism and an associated novel virus.</title>
        <authorList>
            <person name="Inwood S."/>
            <person name="Skelly J."/>
            <person name="Guhlin J."/>
            <person name="Harrop T."/>
            <person name="Goldson S."/>
            <person name="Dearden P."/>
        </authorList>
    </citation>
    <scope>NUCLEOTIDE SEQUENCE</scope>
    <source>
        <strain evidence="2">Lincoln</strain>
        <tissue evidence="2">Whole body</tissue>
    </source>
</reference>
<feature type="region of interest" description="Disordered" evidence="1">
    <location>
        <begin position="554"/>
        <end position="585"/>
    </location>
</feature>
<feature type="compositionally biased region" description="Basic and acidic residues" evidence="1">
    <location>
        <begin position="1"/>
        <end position="20"/>
    </location>
</feature>